<dbReference type="PANTHER" id="PTHR48090:SF7">
    <property type="entry name" value="RFBJ PROTEIN"/>
    <property type="match status" value="1"/>
</dbReference>
<dbReference type="RefSeq" id="WP_092556534.1">
    <property type="nucleotide sequence ID" value="NZ_FNPZ01000004.1"/>
</dbReference>
<dbReference type="AlphaFoldDB" id="A0A1H3STR4"/>
<dbReference type="PANTHER" id="PTHR48090">
    <property type="entry name" value="UNDECAPRENYL-PHOSPHATE 4-DEOXY-4-FORMAMIDO-L-ARABINOSE TRANSFERASE-RELATED"/>
    <property type="match status" value="1"/>
</dbReference>
<organism evidence="4 5">
    <name type="scientific">Herbiconiux ginsengi</name>
    <dbReference type="NCBI Taxonomy" id="381665"/>
    <lineage>
        <taxon>Bacteria</taxon>
        <taxon>Bacillati</taxon>
        <taxon>Actinomycetota</taxon>
        <taxon>Actinomycetes</taxon>
        <taxon>Micrococcales</taxon>
        <taxon>Microbacteriaceae</taxon>
        <taxon>Herbiconiux</taxon>
    </lineage>
</organism>
<dbReference type="Pfam" id="PF00535">
    <property type="entry name" value="Glycos_transf_2"/>
    <property type="match status" value="1"/>
</dbReference>
<evidence type="ECO:0000259" key="3">
    <source>
        <dbReference type="Pfam" id="PF00535"/>
    </source>
</evidence>
<evidence type="ECO:0000256" key="2">
    <source>
        <dbReference type="SAM" id="Phobius"/>
    </source>
</evidence>
<gene>
    <name evidence="4" type="ORF">SAMN05216554_3691</name>
</gene>
<sequence length="317" mass="34671">MPTDAPVIAAIVPCHNEEAAISQVVHDLFDTVPGIQVYVYDNLSTDATVEVARAAGAEVRFENNKGKGNVVRRAFADIDADVYLLIDGDDTYDVSAAPAMIEALLDGPYDHVLGVRKQVTSTAYRPGHSAGNRAFNRLVSGIFKSEVNDMLSGYRVFSRRFVKSFPAISREFEVETELTVHSMSLRVPQTEIEVGFKDRPEGSESKLNTYRDGFKILSLIFELTRHERPLMFHGIVGALFAIAALVLGIPVIVEFVQTGLVPRFPTALLAASLAIVSALILLIGFVLDGTTRARREVARLVYLGFAAPSRSTSRLSE</sequence>
<dbReference type="CDD" id="cd04179">
    <property type="entry name" value="DPM_DPG-synthase_like"/>
    <property type="match status" value="1"/>
</dbReference>
<dbReference type="EMBL" id="FNPZ01000004">
    <property type="protein sequence ID" value="SDZ41376.1"/>
    <property type="molecule type" value="Genomic_DNA"/>
</dbReference>
<dbReference type="OrthoDB" id="3177103at2"/>
<dbReference type="Proteomes" id="UP000198891">
    <property type="component" value="Unassembled WGS sequence"/>
</dbReference>
<keyword evidence="2" id="KW-1133">Transmembrane helix</keyword>
<reference evidence="4 5" key="1">
    <citation type="submission" date="2016-10" db="EMBL/GenBank/DDBJ databases">
        <authorList>
            <person name="de Groot N.N."/>
        </authorList>
    </citation>
    <scope>NUCLEOTIDE SEQUENCE [LARGE SCALE GENOMIC DNA]</scope>
    <source>
        <strain evidence="4 5">CGMCC 4.3491</strain>
    </source>
</reference>
<dbReference type="InterPro" id="IPR029044">
    <property type="entry name" value="Nucleotide-diphossugar_trans"/>
</dbReference>
<keyword evidence="2" id="KW-0812">Transmembrane</keyword>
<dbReference type="InterPro" id="IPR001173">
    <property type="entry name" value="Glyco_trans_2-like"/>
</dbReference>
<dbReference type="GO" id="GO:0016740">
    <property type="term" value="F:transferase activity"/>
    <property type="evidence" value="ECO:0007669"/>
    <property type="project" value="UniProtKB-KW"/>
</dbReference>
<evidence type="ECO:0000313" key="5">
    <source>
        <dbReference type="Proteomes" id="UP000198891"/>
    </source>
</evidence>
<evidence type="ECO:0000256" key="1">
    <source>
        <dbReference type="ARBA" id="ARBA00006739"/>
    </source>
</evidence>
<dbReference type="Gene3D" id="3.90.550.10">
    <property type="entry name" value="Spore Coat Polysaccharide Biosynthesis Protein SpsA, Chain A"/>
    <property type="match status" value="1"/>
</dbReference>
<proteinExistence type="inferred from homology"/>
<accession>A0A1H3STR4</accession>
<keyword evidence="4" id="KW-0808">Transferase</keyword>
<evidence type="ECO:0000313" key="4">
    <source>
        <dbReference type="EMBL" id="SDZ41376.1"/>
    </source>
</evidence>
<feature type="domain" description="Glycosyltransferase 2-like" evidence="3">
    <location>
        <begin position="11"/>
        <end position="162"/>
    </location>
</feature>
<protein>
    <submittedName>
        <fullName evidence="4">Glycosyltransferase involved in cell wall bisynthesis</fullName>
    </submittedName>
</protein>
<dbReference type="SUPFAM" id="SSF53448">
    <property type="entry name" value="Nucleotide-diphospho-sugar transferases"/>
    <property type="match status" value="1"/>
</dbReference>
<name>A0A1H3STR4_9MICO</name>
<feature type="transmembrane region" description="Helical" evidence="2">
    <location>
        <begin position="264"/>
        <end position="287"/>
    </location>
</feature>
<dbReference type="InterPro" id="IPR050256">
    <property type="entry name" value="Glycosyltransferase_2"/>
</dbReference>
<dbReference type="STRING" id="381665.SAMN05216554_3691"/>
<comment type="similarity">
    <text evidence="1">Belongs to the glycosyltransferase 2 family.</text>
</comment>
<keyword evidence="2" id="KW-0472">Membrane</keyword>
<keyword evidence="5" id="KW-1185">Reference proteome</keyword>
<feature type="transmembrane region" description="Helical" evidence="2">
    <location>
        <begin position="230"/>
        <end position="252"/>
    </location>
</feature>